<dbReference type="PANTHER" id="PTHR11311">
    <property type="entry name" value="SPONDIN"/>
    <property type="match status" value="1"/>
</dbReference>
<keyword evidence="2" id="KW-1015">Disulfide bond</keyword>
<evidence type="ECO:0000256" key="2">
    <source>
        <dbReference type="ARBA" id="ARBA00023157"/>
    </source>
</evidence>
<reference evidence="7 8" key="1">
    <citation type="submission" date="2021-06" db="EMBL/GenBank/DDBJ databases">
        <title>Caerostris darwini draft genome.</title>
        <authorList>
            <person name="Kono N."/>
            <person name="Arakawa K."/>
        </authorList>
    </citation>
    <scope>NUCLEOTIDE SEQUENCE [LARGE SCALE GENOMIC DNA]</scope>
</reference>
<keyword evidence="3" id="KW-0325">Glycoprotein</keyword>
<dbReference type="Proteomes" id="UP001054837">
    <property type="component" value="Unassembled WGS sequence"/>
</dbReference>
<dbReference type="Pfam" id="PF00090">
    <property type="entry name" value="TSP_1"/>
    <property type="match status" value="1"/>
</dbReference>
<dbReference type="Pfam" id="PF19030">
    <property type="entry name" value="TSP1_ADAMTS"/>
    <property type="match status" value="1"/>
</dbReference>
<dbReference type="SMART" id="SM00209">
    <property type="entry name" value="TSP1"/>
    <property type="match status" value="5"/>
</dbReference>
<keyword evidence="5" id="KW-0812">Transmembrane</keyword>
<keyword evidence="1" id="KW-0732">Signal</keyword>
<protein>
    <submittedName>
        <fullName evidence="7">Thrombospondin type-1 domain-containing protein 7A</fullName>
    </submittedName>
</protein>
<dbReference type="InterPro" id="IPR051418">
    <property type="entry name" value="Spondin/Thrombospondin_T1"/>
</dbReference>
<evidence type="ECO:0000313" key="7">
    <source>
        <dbReference type="EMBL" id="GIY44998.1"/>
    </source>
</evidence>
<proteinExistence type="predicted"/>
<comment type="caution">
    <text evidence="7">The sequence shown here is derived from an EMBL/GenBank/DDBJ whole genome shotgun (WGS) entry which is preliminary data.</text>
</comment>
<evidence type="ECO:0000256" key="4">
    <source>
        <dbReference type="SAM" id="MobiDB-lite"/>
    </source>
</evidence>
<dbReference type="Gene3D" id="2.20.100.10">
    <property type="entry name" value="Thrombospondin type-1 (TSP1) repeat"/>
    <property type="match status" value="3"/>
</dbReference>
<dbReference type="SUPFAM" id="SSF82895">
    <property type="entry name" value="TSP-1 type 1 repeat"/>
    <property type="match status" value="4"/>
</dbReference>
<evidence type="ECO:0000256" key="5">
    <source>
        <dbReference type="SAM" id="Phobius"/>
    </source>
</evidence>
<keyword evidence="8" id="KW-1185">Reference proteome</keyword>
<organism evidence="7 8">
    <name type="scientific">Caerostris darwini</name>
    <dbReference type="NCBI Taxonomy" id="1538125"/>
    <lineage>
        <taxon>Eukaryota</taxon>
        <taxon>Metazoa</taxon>
        <taxon>Ecdysozoa</taxon>
        <taxon>Arthropoda</taxon>
        <taxon>Chelicerata</taxon>
        <taxon>Arachnida</taxon>
        <taxon>Araneae</taxon>
        <taxon>Araneomorphae</taxon>
        <taxon>Entelegynae</taxon>
        <taxon>Araneoidea</taxon>
        <taxon>Araneidae</taxon>
        <taxon>Caerostris</taxon>
    </lineage>
</organism>
<dbReference type="InterPro" id="IPR044004">
    <property type="entry name" value="TSP1_spondin_dom"/>
</dbReference>
<evidence type="ECO:0000256" key="3">
    <source>
        <dbReference type="ARBA" id="ARBA00023180"/>
    </source>
</evidence>
<dbReference type="PANTHER" id="PTHR11311:SF30">
    <property type="entry name" value="SPONDIN-LIKE TSP1 DOMAIN-CONTAINING PROTEIN"/>
    <property type="match status" value="1"/>
</dbReference>
<dbReference type="InterPro" id="IPR000884">
    <property type="entry name" value="TSP1_rpt"/>
</dbReference>
<accession>A0AAV4TEK5</accession>
<keyword evidence="5" id="KW-1133">Transmembrane helix</keyword>
<feature type="domain" description="Spondin-like TSP1" evidence="6">
    <location>
        <begin position="52"/>
        <end position="103"/>
    </location>
</feature>
<dbReference type="PROSITE" id="PS50092">
    <property type="entry name" value="TSP1"/>
    <property type="match status" value="2"/>
</dbReference>
<evidence type="ECO:0000259" key="6">
    <source>
        <dbReference type="Pfam" id="PF19028"/>
    </source>
</evidence>
<dbReference type="Pfam" id="PF19028">
    <property type="entry name" value="TSP1_spondin"/>
    <property type="match status" value="1"/>
</dbReference>
<name>A0AAV4TEK5_9ARAC</name>
<evidence type="ECO:0000256" key="1">
    <source>
        <dbReference type="ARBA" id="ARBA00022729"/>
    </source>
</evidence>
<feature type="transmembrane region" description="Helical" evidence="5">
    <location>
        <begin position="594"/>
        <end position="618"/>
    </location>
</feature>
<evidence type="ECO:0000313" key="8">
    <source>
        <dbReference type="Proteomes" id="UP001054837"/>
    </source>
</evidence>
<gene>
    <name evidence="7" type="primary">THSD7A</name>
    <name evidence="7" type="ORF">CDAR_267341</name>
</gene>
<dbReference type="InterPro" id="IPR036383">
    <property type="entry name" value="TSP1_rpt_sf"/>
</dbReference>
<feature type="region of interest" description="Disordered" evidence="4">
    <location>
        <begin position="633"/>
        <end position="667"/>
    </location>
</feature>
<sequence>MCPLCCIANMDGDHLRNCTEFIDVPDGITAFYWEARCRLEKDFCVVDCPLDCQMSEWSAWSNCSVPCGKGFRERRRDILVPANSLGRPCPDTDLKTEIQRDECHLICADFRWLAEGWSQCFLSDEEAECGNGTRYRSVRCLDKWTEDEVEDSRCDPLLKPSSSSSCRLHCPGECVVSPWTITQKCSEPCDSNNYQEMRRTILRHPNSTADPCPPLISRTPCILNKTCHEHYFLMQQWGSCILPEGALCGEGDQKRPVQCMRSDGRQVDAVQCEKNHKSLSSNEPMSKPCYIDCPVDCVLSQWSAWKENACIPCGPPGVMSRTRFVMQKASDAGQPCSPELEQRKPCPFKACYHWRHSSWSPCDLENAECGFGVRRRSVECSRYDGLQVDKSFCLTVNLTFPEGSWVDPTWLTLALEDSQEEESCHIPCPGDCVVSQWSQWSHCHRDCMIGQKEGYQTSSRKILFSSTKETGSCPTKLMKTRPCWNDDCNFFRWKYKNSTLLCEGKNGIIVEGGCNPAPPPCDYWCRQLGGKCYPGSPSKLCYCPGSVGHGVLLTGPLNEHCPPSSKGPRPPANHSAPTPEIRLMYYPDDSQVSFWMYAMISIGTAFVIFVAVTVYLMCRSSLRQRTVSVERQPSVRRRANASRQVGDHCNVGGLTSSNNGDNCNLRN</sequence>
<keyword evidence="5" id="KW-0472">Membrane</keyword>
<dbReference type="EMBL" id="BPLQ01009584">
    <property type="protein sequence ID" value="GIY44998.1"/>
    <property type="molecule type" value="Genomic_DNA"/>
</dbReference>
<dbReference type="AlphaFoldDB" id="A0AAV4TEK5"/>
<feature type="compositionally biased region" description="Polar residues" evidence="4">
    <location>
        <begin position="653"/>
        <end position="667"/>
    </location>
</feature>